<organism evidence="2 3">
    <name type="scientific">Flavobacterium psychroterrae</name>
    <dbReference type="NCBI Taxonomy" id="2133767"/>
    <lineage>
        <taxon>Bacteria</taxon>
        <taxon>Pseudomonadati</taxon>
        <taxon>Bacteroidota</taxon>
        <taxon>Flavobacteriia</taxon>
        <taxon>Flavobacteriales</taxon>
        <taxon>Flavobacteriaceae</taxon>
        <taxon>Flavobacterium</taxon>
    </lineage>
</organism>
<proteinExistence type="predicted"/>
<dbReference type="EMBL" id="JAGYVZ010000047">
    <property type="protein sequence ID" value="MBS7234128.1"/>
    <property type="molecule type" value="Genomic_DNA"/>
</dbReference>
<comment type="caution">
    <text evidence="2">The sequence shown here is derived from an EMBL/GenBank/DDBJ whole genome shotgun (WGS) entry which is preliminary data.</text>
</comment>
<evidence type="ECO:0000256" key="1">
    <source>
        <dbReference type="SAM" id="MobiDB-lite"/>
    </source>
</evidence>
<feature type="region of interest" description="Disordered" evidence="1">
    <location>
        <begin position="20"/>
        <end position="48"/>
    </location>
</feature>
<dbReference type="Proteomes" id="UP000722625">
    <property type="component" value="Unassembled WGS sequence"/>
</dbReference>
<evidence type="ECO:0000313" key="2">
    <source>
        <dbReference type="EMBL" id="MBS7234128.1"/>
    </source>
</evidence>
<keyword evidence="3" id="KW-1185">Reference proteome</keyword>
<evidence type="ECO:0008006" key="4">
    <source>
        <dbReference type="Google" id="ProtNLM"/>
    </source>
</evidence>
<name>A0ABS5PK64_9FLAO</name>
<feature type="compositionally biased region" description="Polar residues" evidence="1">
    <location>
        <begin position="23"/>
        <end position="37"/>
    </location>
</feature>
<dbReference type="RefSeq" id="WP_213307978.1">
    <property type="nucleotide sequence ID" value="NZ_JAGYVZ010000047.1"/>
</dbReference>
<feature type="compositionally biased region" description="Basic and acidic residues" evidence="1">
    <location>
        <begin position="38"/>
        <end position="48"/>
    </location>
</feature>
<reference evidence="2 3" key="1">
    <citation type="journal article" date="2018" name="Int. J. Syst. Evol. Microbiol.">
        <title>Flavobacterium chryseum sp. nov. and Flavobacterium psychroterrae sp. nov., novel environmental bacteria isolated from Antarctica.</title>
        <authorList>
            <person name="Kralova S."/>
            <person name="Svec P."/>
            <person name="Busse H.J."/>
            <person name="Stankova E."/>
            <person name="Vaczi P."/>
            <person name="Sedlacek I."/>
        </authorList>
    </citation>
    <scope>NUCLEOTIDE SEQUENCE [LARGE SCALE GENOMIC DNA]</scope>
    <source>
        <strain evidence="2 3">CCM 8827</strain>
    </source>
</reference>
<sequence>MKLTKFSMQKMSIAEMTAIKAGSGQSDCSGTHTSCSGSDHDTGASDND</sequence>
<accession>A0ABS5PK64</accession>
<evidence type="ECO:0000313" key="3">
    <source>
        <dbReference type="Proteomes" id="UP000722625"/>
    </source>
</evidence>
<gene>
    <name evidence="2" type="ORF">KHA90_24300</name>
</gene>
<protein>
    <recommendedName>
        <fullName evidence="4">Natural product</fullName>
    </recommendedName>
</protein>